<dbReference type="EMBL" id="LEKV01008727">
    <property type="protein sequence ID" value="KVG04300.1"/>
    <property type="molecule type" value="Genomic_DNA"/>
</dbReference>
<feature type="region of interest" description="Disordered" evidence="1">
    <location>
        <begin position="121"/>
        <end position="151"/>
    </location>
</feature>
<organism evidence="2 3">
    <name type="scientific">Cynara cardunculus var. scolymus</name>
    <name type="common">Globe artichoke</name>
    <name type="synonym">Cynara scolymus</name>
    <dbReference type="NCBI Taxonomy" id="59895"/>
    <lineage>
        <taxon>Eukaryota</taxon>
        <taxon>Viridiplantae</taxon>
        <taxon>Streptophyta</taxon>
        <taxon>Embryophyta</taxon>
        <taxon>Tracheophyta</taxon>
        <taxon>Spermatophyta</taxon>
        <taxon>Magnoliopsida</taxon>
        <taxon>eudicotyledons</taxon>
        <taxon>Gunneridae</taxon>
        <taxon>Pentapetalae</taxon>
        <taxon>asterids</taxon>
        <taxon>campanulids</taxon>
        <taxon>Asterales</taxon>
        <taxon>Asteraceae</taxon>
        <taxon>Carduoideae</taxon>
        <taxon>Cardueae</taxon>
        <taxon>Carduinae</taxon>
        <taxon>Cynara</taxon>
    </lineage>
</organism>
<feature type="non-terminal residue" evidence="2">
    <location>
        <position position="215"/>
    </location>
</feature>
<evidence type="ECO:0000313" key="3">
    <source>
        <dbReference type="Proteomes" id="UP000243975"/>
    </source>
</evidence>
<accession>A0A103N0Y4</accession>
<dbReference type="AlphaFoldDB" id="A0A103N0Y4"/>
<reference evidence="2 3" key="1">
    <citation type="journal article" date="2016" name="Sci. Rep.">
        <title>The genome sequence of the outbreeding globe artichoke constructed de novo incorporating a phase-aware low-pass sequencing strategy of F1 progeny.</title>
        <authorList>
            <person name="Scaglione D."/>
            <person name="Reyes-Chin-Wo S."/>
            <person name="Acquadro A."/>
            <person name="Froenicke L."/>
            <person name="Portis E."/>
            <person name="Beitel C."/>
            <person name="Tirone M."/>
            <person name="Mauro R."/>
            <person name="Lo Monaco A."/>
            <person name="Mauromicale G."/>
            <person name="Faccioli P."/>
            <person name="Cattivelli L."/>
            <person name="Rieseberg L."/>
            <person name="Michelmore R."/>
            <person name="Lanteri S."/>
        </authorList>
    </citation>
    <scope>NUCLEOTIDE SEQUENCE [LARGE SCALE GENOMIC DNA]</scope>
    <source>
        <strain evidence="2">2C</strain>
    </source>
</reference>
<protein>
    <submittedName>
        <fullName evidence="2">Uncharacterized protein</fullName>
    </submittedName>
</protein>
<proteinExistence type="predicted"/>
<sequence length="215" mass="24223">MSGSLLQGFQPFKKQPTSCLLSNKSSPSPEQEPLRAFHHSITGFEMVADKGKKPEIGEKIVEDNTEQIMSLFYPLQSCRRSKMNLKRYKWVILLHISQRNSKLFVCVIHHQVEGIEEILKPSRSESDGSSIELPAKGEENKSRNCASNNKQDDWSWSKEAIGEVNELKTLIVSSTRKKASTTSCCNVGSQLNECEEIAKNDCLVEHKTKCIPNIL</sequence>
<dbReference type="Proteomes" id="UP000243975">
    <property type="component" value="Unassembled WGS sequence"/>
</dbReference>
<keyword evidence="3" id="KW-1185">Reference proteome</keyword>
<comment type="caution">
    <text evidence="2">The sequence shown here is derived from an EMBL/GenBank/DDBJ whole genome shotgun (WGS) entry which is preliminary data.</text>
</comment>
<evidence type="ECO:0000313" key="2">
    <source>
        <dbReference type="EMBL" id="KVG04300.1"/>
    </source>
</evidence>
<gene>
    <name evidence="2" type="ORF">Ccrd_026583</name>
</gene>
<dbReference type="Gramene" id="KVG04300">
    <property type="protein sequence ID" value="KVG04300"/>
    <property type="gene ID" value="Ccrd_026583"/>
</dbReference>
<evidence type="ECO:0000256" key="1">
    <source>
        <dbReference type="SAM" id="MobiDB-lite"/>
    </source>
</evidence>
<name>A0A103N0Y4_CYNCS</name>